<feature type="transmembrane region" description="Helical" evidence="2">
    <location>
        <begin position="166"/>
        <end position="188"/>
    </location>
</feature>
<feature type="compositionally biased region" description="Polar residues" evidence="1">
    <location>
        <begin position="73"/>
        <end position="94"/>
    </location>
</feature>
<evidence type="ECO:0000313" key="3">
    <source>
        <dbReference type="EMBL" id="KMT15896.1"/>
    </source>
</evidence>
<dbReference type="AlphaFoldDB" id="A0A0J8FJ32"/>
<dbReference type="KEGG" id="bvg:104888670"/>
<evidence type="ECO:0008006" key="5">
    <source>
        <dbReference type="Google" id="ProtNLM"/>
    </source>
</evidence>
<keyword evidence="4" id="KW-1185">Reference proteome</keyword>
<protein>
    <recommendedName>
        <fullName evidence="5">Protein LOW PSII ACCUMULATION 2, chloroplastic</fullName>
    </recommendedName>
</protein>
<dbReference type="PANTHER" id="PTHR37385:SF2">
    <property type="entry name" value="PROTEIN LPA2"/>
    <property type="match status" value="1"/>
</dbReference>
<keyword evidence="2" id="KW-1133">Transmembrane helix</keyword>
<organism evidence="3 4">
    <name type="scientific">Beta vulgaris subsp. vulgaris</name>
    <name type="common">Beet</name>
    <dbReference type="NCBI Taxonomy" id="3555"/>
    <lineage>
        <taxon>Eukaryota</taxon>
        <taxon>Viridiplantae</taxon>
        <taxon>Streptophyta</taxon>
        <taxon>Embryophyta</taxon>
        <taxon>Tracheophyta</taxon>
        <taxon>Spermatophyta</taxon>
        <taxon>Magnoliopsida</taxon>
        <taxon>eudicotyledons</taxon>
        <taxon>Gunneridae</taxon>
        <taxon>Pentapetalae</taxon>
        <taxon>Caryophyllales</taxon>
        <taxon>Chenopodiaceae</taxon>
        <taxon>Betoideae</taxon>
        <taxon>Beta</taxon>
    </lineage>
</organism>
<dbReference type="Proteomes" id="UP000035740">
    <property type="component" value="Chromosome 3"/>
</dbReference>
<gene>
    <name evidence="3" type="ORF">BVRB_3g055830</name>
</gene>
<feature type="region of interest" description="Disordered" evidence="1">
    <location>
        <begin position="39"/>
        <end position="104"/>
    </location>
</feature>
<feature type="compositionally biased region" description="Polar residues" evidence="1">
    <location>
        <begin position="50"/>
        <end position="66"/>
    </location>
</feature>
<evidence type="ECO:0000256" key="2">
    <source>
        <dbReference type="SAM" id="Phobius"/>
    </source>
</evidence>
<dbReference type="GO" id="GO:0009507">
    <property type="term" value="C:chloroplast"/>
    <property type="evidence" value="ECO:0007669"/>
    <property type="project" value="TreeGrafter"/>
</dbReference>
<name>A0A0J8FJ32_BETVV</name>
<dbReference type="OrthoDB" id="568307at2759"/>
<dbReference type="EMBL" id="KQ090058">
    <property type="protein sequence ID" value="KMT15896.1"/>
    <property type="molecule type" value="Genomic_DNA"/>
</dbReference>
<dbReference type="eggNOG" id="KOG2090">
    <property type="taxonomic scope" value="Eukaryota"/>
</dbReference>
<dbReference type="InterPro" id="IPR038789">
    <property type="entry name" value="LPA2-like"/>
</dbReference>
<keyword evidence="2" id="KW-0472">Membrane</keyword>
<feature type="transmembrane region" description="Helical" evidence="2">
    <location>
        <begin position="130"/>
        <end position="154"/>
    </location>
</feature>
<evidence type="ECO:0000313" key="4">
    <source>
        <dbReference type="Proteomes" id="UP000035740"/>
    </source>
</evidence>
<dbReference type="OMA" id="AMPSIMG"/>
<proteinExistence type="predicted"/>
<dbReference type="PANTHER" id="PTHR37385">
    <property type="entry name" value="PROTEIN LOW PSII ACCUMULATION 2, CHLOROPLASTIC"/>
    <property type="match status" value="1"/>
</dbReference>
<keyword evidence="2" id="KW-0812">Transmembrane</keyword>
<feature type="compositionally biased region" description="Low complexity" evidence="1">
    <location>
        <begin position="39"/>
        <end position="49"/>
    </location>
</feature>
<sequence>MALLTFQSSSYFTNNPNFLLYKAFPYLPTKTRFIILSQNSSSSSSSQSSKPTINNNLDSIEQPSNNDSDKKPISSTGQGFGSPQSPKPSSTTGNKKGKRERASIIRRNPVEKPALLDKKIVEEESVNEKAFLLTWLGLGGVIFVQGIALASSGFLPEEWDKFFVKFLYPSFTPTVFLFVFGTVIYGVLKYFQNEDVTNQK</sequence>
<evidence type="ECO:0000256" key="1">
    <source>
        <dbReference type="SAM" id="MobiDB-lite"/>
    </source>
</evidence>
<accession>A0A0J8FJ32</accession>
<dbReference type="Gramene" id="KMT15896">
    <property type="protein sequence ID" value="KMT15896"/>
    <property type="gene ID" value="BVRB_3g055830"/>
</dbReference>
<reference evidence="3 4" key="1">
    <citation type="journal article" date="2014" name="Nature">
        <title>The genome of the recently domesticated crop plant sugar beet (Beta vulgaris).</title>
        <authorList>
            <person name="Dohm J.C."/>
            <person name="Minoche A.E."/>
            <person name="Holtgrawe D."/>
            <person name="Capella-Gutierrez S."/>
            <person name="Zakrzewski F."/>
            <person name="Tafer H."/>
            <person name="Rupp O."/>
            <person name="Sorensen T.R."/>
            <person name="Stracke R."/>
            <person name="Reinhardt R."/>
            <person name="Goesmann A."/>
            <person name="Kraft T."/>
            <person name="Schulz B."/>
            <person name="Stadler P.F."/>
            <person name="Schmidt T."/>
            <person name="Gabaldon T."/>
            <person name="Lehrach H."/>
            <person name="Weisshaar B."/>
            <person name="Himmelbauer H."/>
        </authorList>
    </citation>
    <scope>NUCLEOTIDE SEQUENCE [LARGE SCALE GENOMIC DNA]</scope>
    <source>
        <tissue evidence="3">Taproot</tissue>
    </source>
</reference>